<reference evidence="1 2" key="1">
    <citation type="submission" date="2020-05" db="EMBL/GenBank/DDBJ databases">
        <title>Horizontal transmission and recombination maintain forever young bacterial symbiont genomes.</title>
        <authorList>
            <person name="Russell S.L."/>
            <person name="Pepper-Tunick E."/>
            <person name="Svedberg J."/>
            <person name="Byrne A."/>
            <person name="Ruelas Castillo J."/>
            <person name="Vollmers C."/>
            <person name="Beinart R.A."/>
            <person name="Corbett-Detig R."/>
        </authorList>
    </citation>
    <scope>NUCLEOTIDE SEQUENCE [LARGE SCALE GENOMIC DNA]</scope>
    <source>
        <strain evidence="1">4727-3</strain>
    </source>
</reference>
<dbReference type="GO" id="GO:0016757">
    <property type="term" value="F:glycosyltransferase activity"/>
    <property type="evidence" value="ECO:0007669"/>
    <property type="project" value="InterPro"/>
</dbReference>
<organism evidence="1 2">
    <name type="scientific">Candidatus Methanofishera endochildressiae</name>
    <dbReference type="NCBI Taxonomy" id="2738884"/>
    <lineage>
        <taxon>Bacteria</taxon>
        <taxon>Pseudomonadati</taxon>
        <taxon>Pseudomonadota</taxon>
        <taxon>Gammaproteobacteria</taxon>
        <taxon>Candidatus Methanofishera</taxon>
    </lineage>
</organism>
<sequence length="47" mass="5251">MLWTSFPVLSWRLVTIPVLIAPAVNIPQIAIYRSSTPEFTPPLNDKG</sequence>
<gene>
    <name evidence="1" type="ORF">H0A75_08305</name>
</gene>
<dbReference type="Proteomes" id="UP000537890">
    <property type="component" value="Unassembled WGS sequence"/>
</dbReference>
<protein>
    <submittedName>
        <fullName evidence="1">Uncharacterized protein</fullName>
    </submittedName>
</protein>
<dbReference type="InterPro" id="IPR002201">
    <property type="entry name" value="Glyco_trans_9"/>
</dbReference>
<dbReference type="EMBL" id="JACCHS010000177">
    <property type="protein sequence ID" value="NYT47549.1"/>
    <property type="molecule type" value="Genomic_DNA"/>
</dbReference>
<name>A0A7Z0MPL5_9GAMM</name>
<dbReference type="Pfam" id="PF01075">
    <property type="entry name" value="Glyco_transf_9"/>
    <property type="match status" value="1"/>
</dbReference>
<evidence type="ECO:0000313" key="1">
    <source>
        <dbReference type="EMBL" id="NYT47549.1"/>
    </source>
</evidence>
<comment type="caution">
    <text evidence="1">The sequence shown here is derived from an EMBL/GenBank/DDBJ whole genome shotgun (WGS) entry which is preliminary data.</text>
</comment>
<accession>A0A7Z0MPL5</accession>
<evidence type="ECO:0000313" key="2">
    <source>
        <dbReference type="Proteomes" id="UP000537890"/>
    </source>
</evidence>
<dbReference type="AlphaFoldDB" id="A0A7Z0MPL5"/>
<proteinExistence type="predicted"/>